<feature type="compositionally biased region" description="Basic and acidic residues" evidence="1">
    <location>
        <begin position="136"/>
        <end position="171"/>
    </location>
</feature>
<feature type="compositionally biased region" description="Basic and acidic residues" evidence="1">
    <location>
        <begin position="186"/>
        <end position="207"/>
    </location>
</feature>
<feature type="region of interest" description="Disordered" evidence="1">
    <location>
        <begin position="136"/>
        <end position="331"/>
    </location>
</feature>
<organism evidence="2 3">
    <name type="scientific">Lactobacillus equicursoris</name>
    <dbReference type="NCBI Taxonomy" id="420645"/>
    <lineage>
        <taxon>Bacteria</taxon>
        <taxon>Bacillati</taxon>
        <taxon>Bacillota</taxon>
        <taxon>Bacilli</taxon>
        <taxon>Lactobacillales</taxon>
        <taxon>Lactobacillaceae</taxon>
        <taxon>Lactobacillus</taxon>
    </lineage>
</organism>
<evidence type="ECO:0000256" key="1">
    <source>
        <dbReference type="SAM" id="MobiDB-lite"/>
    </source>
</evidence>
<feature type="compositionally biased region" description="Low complexity" evidence="1">
    <location>
        <begin position="312"/>
        <end position="331"/>
    </location>
</feature>
<evidence type="ECO:0000313" key="3">
    <source>
        <dbReference type="Proteomes" id="UP000452141"/>
    </source>
</evidence>
<sequence>MAQQYYSMDQIAKLAKVSQQQVYYLINMKFKFKPTLVDPKGNKFYDERAVGQIFQDLGKVLPKSVASPATDNGLLDINAIAETTGIGKKKLRIFIREHKEIKPDFIDEKNHNKKYWGPSAIQYIHDHFEAEEAAKAEPKEAKAAEATVEEKPVEEKVQETEVKVEEATKAEAEEEKTEEAPVIEPVKTEEKVELPEEVKEEPEEKKVTGPVFVKKAPRPDDKLKEHPAVELPFSFDDQEAKPEVDEKAEAAETTAKVEEKTEAVETPKEVKEEKAEAKPEKTENETTEEDHRGFVVRKRDDEHRNNRRQGRNNRQNGYQKNGYQNNRQGYQKNNYQNNRQQNYAKRRELFEGKFKLVTEKGTFYTDQFKSLDELAEYVLSSKGEFMKVEKYNRGEFAPAYISTKSIIEFEEA</sequence>
<protein>
    <submittedName>
        <fullName evidence="2">Uncharacterized protein</fullName>
    </submittedName>
</protein>
<dbReference type="RefSeq" id="WP_154486834.1">
    <property type="nucleotide sequence ID" value="NZ_VUMW01000011.1"/>
</dbReference>
<comment type="caution">
    <text evidence="2">The sequence shown here is derived from an EMBL/GenBank/DDBJ whole genome shotgun (WGS) entry which is preliminary data.</text>
</comment>
<gene>
    <name evidence="2" type="ORF">FYJ61_05160</name>
</gene>
<name>A0A844FNC7_9LACO</name>
<proteinExistence type="predicted"/>
<feature type="compositionally biased region" description="Basic and acidic residues" evidence="1">
    <location>
        <begin position="217"/>
        <end position="228"/>
    </location>
</feature>
<evidence type="ECO:0000313" key="2">
    <source>
        <dbReference type="EMBL" id="MST79867.1"/>
    </source>
</evidence>
<dbReference type="EMBL" id="VUMW01000011">
    <property type="protein sequence ID" value="MST79867.1"/>
    <property type="molecule type" value="Genomic_DNA"/>
</dbReference>
<feature type="compositionally biased region" description="Basic and acidic residues" evidence="1">
    <location>
        <begin position="238"/>
        <end position="304"/>
    </location>
</feature>
<dbReference type="Proteomes" id="UP000452141">
    <property type="component" value="Unassembled WGS sequence"/>
</dbReference>
<reference evidence="2 3" key="1">
    <citation type="submission" date="2019-08" db="EMBL/GenBank/DDBJ databases">
        <title>In-depth cultivation of the pig gut microbiome towards novel bacterial diversity and tailored functional studies.</title>
        <authorList>
            <person name="Wylensek D."/>
            <person name="Hitch T.C.A."/>
            <person name="Clavel T."/>
        </authorList>
    </citation>
    <scope>NUCLEOTIDE SEQUENCE [LARGE SCALE GENOMIC DNA]</scope>
    <source>
        <strain evidence="2 3">WCA-470BD-2E</strain>
    </source>
</reference>
<dbReference type="AlphaFoldDB" id="A0A844FNC7"/>
<accession>A0A844FNC7</accession>